<keyword evidence="2" id="KW-0812">Transmembrane</keyword>
<gene>
    <name evidence="3" type="ORF">S12H4_35448</name>
</gene>
<feature type="transmembrane region" description="Helical" evidence="2">
    <location>
        <begin position="191"/>
        <end position="211"/>
    </location>
</feature>
<dbReference type="AlphaFoldDB" id="X1T0M0"/>
<proteinExistence type="predicted"/>
<accession>X1T0M0</accession>
<evidence type="ECO:0000256" key="2">
    <source>
        <dbReference type="SAM" id="Phobius"/>
    </source>
</evidence>
<name>X1T0M0_9ZZZZ</name>
<feature type="compositionally biased region" description="Basic residues" evidence="1">
    <location>
        <begin position="231"/>
        <end position="251"/>
    </location>
</feature>
<feature type="region of interest" description="Disordered" evidence="1">
    <location>
        <begin position="222"/>
        <end position="251"/>
    </location>
</feature>
<keyword evidence="2" id="KW-1133">Transmembrane helix</keyword>
<keyword evidence="2" id="KW-0472">Membrane</keyword>
<dbReference type="EMBL" id="BARW01021055">
    <property type="protein sequence ID" value="GAI98862.1"/>
    <property type="molecule type" value="Genomic_DNA"/>
</dbReference>
<evidence type="ECO:0000313" key="3">
    <source>
        <dbReference type="EMBL" id="GAI98862.1"/>
    </source>
</evidence>
<organism evidence="3">
    <name type="scientific">marine sediment metagenome</name>
    <dbReference type="NCBI Taxonomy" id="412755"/>
    <lineage>
        <taxon>unclassified sequences</taxon>
        <taxon>metagenomes</taxon>
        <taxon>ecological metagenomes</taxon>
    </lineage>
</organism>
<evidence type="ECO:0000256" key="1">
    <source>
        <dbReference type="SAM" id="MobiDB-lite"/>
    </source>
</evidence>
<comment type="caution">
    <text evidence="3">The sequence shown here is derived from an EMBL/GenBank/DDBJ whole genome shotgun (WGS) entry which is preliminary data.</text>
</comment>
<reference evidence="3" key="1">
    <citation type="journal article" date="2014" name="Front. Microbiol.">
        <title>High frequency of phylogenetically diverse reductive dehalogenase-homologous genes in deep subseafloor sedimentary metagenomes.</title>
        <authorList>
            <person name="Kawai M."/>
            <person name="Futagami T."/>
            <person name="Toyoda A."/>
            <person name="Takaki Y."/>
            <person name="Nishi S."/>
            <person name="Hori S."/>
            <person name="Arai W."/>
            <person name="Tsubouchi T."/>
            <person name="Morono Y."/>
            <person name="Uchiyama I."/>
            <person name="Ito T."/>
            <person name="Fujiyama A."/>
            <person name="Inagaki F."/>
            <person name="Takami H."/>
        </authorList>
    </citation>
    <scope>NUCLEOTIDE SEQUENCE</scope>
    <source>
        <strain evidence="3">Expedition CK06-06</strain>
    </source>
</reference>
<feature type="non-terminal residue" evidence="3">
    <location>
        <position position="1"/>
    </location>
</feature>
<sequence length="251" mass="28390">PWTGLNASLGTFENESLNYDYKVEVPHFSILLITEPYFCGNEEFDPVEEVCDGSVAGVTNCLSDCTACEDDFEVNESGFCLEIDVGTECFEEGDTKCRGYTFYECDDDLEWERQGIIIGECKVKCEKANTSCQGEYSILCGSNYKWAIQGKIDGLCGYVSPTGGTLLLGDTILDDDDLDSEEDDERESQTFIIFLIVAIFLLVILVIFVLFKIFSREKRKPGLTTSTHYPARPRSRRPPVQRRYPTRRYPV</sequence>
<protein>
    <submittedName>
        <fullName evidence="3">Uncharacterized protein</fullName>
    </submittedName>
</protein>